<accession>A0A3L9Y4S4</accession>
<name>A0A3L9Y4S4_9RHOB</name>
<organism evidence="5 6">
    <name type="scientific">Rhodophyticola porphyridii</name>
    <dbReference type="NCBI Taxonomy" id="1852017"/>
    <lineage>
        <taxon>Bacteria</taxon>
        <taxon>Pseudomonadati</taxon>
        <taxon>Pseudomonadota</taxon>
        <taxon>Alphaproteobacteria</taxon>
        <taxon>Rhodobacterales</taxon>
        <taxon>Roseobacteraceae</taxon>
        <taxon>Rhodophyticola</taxon>
    </lineage>
</organism>
<keyword evidence="6" id="KW-1185">Reference proteome</keyword>
<dbReference type="PRINTS" id="PR00033">
    <property type="entry name" value="HTHASNC"/>
</dbReference>
<evidence type="ECO:0000256" key="2">
    <source>
        <dbReference type="ARBA" id="ARBA00023125"/>
    </source>
</evidence>
<evidence type="ECO:0000313" key="6">
    <source>
        <dbReference type="Proteomes" id="UP000281343"/>
    </source>
</evidence>
<dbReference type="Pfam" id="PF01037">
    <property type="entry name" value="AsnC_trans_reg"/>
    <property type="match status" value="1"/>
</dbReference>
<reference evidence="5 6" key="1">
    <citation type="submission" date="2018-10" db="EMBL/GenBank/DDBJ databases">
        <authorList>
            <person name="Jung H.S."/>
            <person name="Jeon C.O."/>
        </authorList>
    </citation>
    <scope>NUCLEOTIDE SEQUENCE [LARGE SCALE GENOMIC DNA]</scope>
    <source>
        <strain evidence="5 6">MA-7-27</strain>
    </source>
</reference>
<gene>
    <name evidence="5" type="ORF">D9R08_10080</name>
</gene>
<dbReference type="PROSITE" id="PS50956">
    <property type="entry name" value="HTH_ASNC_2"/>
    <property type="match status" value="1"/>
</dbReference>
<dbReference type="PANTHER" id="PTHR30154">
    <property type="entry name" value="LEUCINE-RESPONSIVE REGULATORY PROTEIN"/>
    <property type="match status" value="1"/>
</dbReference>
<sequence>MDKMDQDLLAALTRDGRASLSDLAALLGVSRATVRTRIDKMQARGDIAGFTVLTKADLAQAAVRGLMMLAISGPGAERVRRRLVGLIAVQAVHSTNGKWDLIVELGTETLEELDRVLFDIRRMEGVETSETSLLLTTQTGARRR</sequence>
<evidence type="ECO:0000256" key="3">
    <source>
        <dbReference type="ARBA" id="ARBA00023163"/>
    </source>
</evidence>
<evidence type="ECO:0000313" key="5">
    <source>
        <dbReference type="EMBL" id="RMA42435.1"/>
    </source>
</evidence>
<evidence type="ECO:0000256" key="1">
    <source>
        <dbReference type="ARBA" id="ARBA00023015"/>
    </source>
</evidence>
<dbReference type="SUPFAM" id="SSF46785">
    <property type="entry name" value="Winged helix' DNA-binding domain"/>
    <property type="match status" value="1"/>
</dbReference>
<dbReference type="Proteomes" id="UP000281343">
    <property type="component" value="Unassembled WGS sequence"/>
</dbReference>
<dbReference type="AlphaFoldDB" id="A0A3L9Y4S4"/>
<comment type="caution">
    <text evidence="5">The sequence shown here is derived from an EMBL/GenBank/DDBJ whole genome shotgun (WGS) entry which is preliminary data.</text>
</comment>
<proteinExistence type="predicted"/>
<dbReference type="InterPro" id="IPR036390">
    <property type="entry name" value="WH_DNA-bd_sf"/>
</dbReference>
<feature type="domain" description="HTH asnC-type" evidence="4">
    <location>
        <begin position="1"/>
        <end position="67"/>
    </location>
</feature>
<dbReference type="InterPro" id="IPR019888">
    <property type="entry name" value="Tscrpt_reg_AsnC-like"/>
</dbReference>
<dbReference type="InterPro" id="IPR036388">
    <property type="entry name" value="WH-like_DNA-bd_sf"/>
</dbReference>
<dbReference type="SUPFAM" id="SSF54909">
    <property type="entry name" value="Dimeric alpha+beta barrel"/>
    <property type="match status" value="1"/>
</dbReference>
<evidence type="ECO:0000259" key="4">
    <source>
        <dbReference type="PROSITE" id="PS50956"/>
    </source>
</evidence>
<dbReference type="InterPro" id="IPR000485">
    <property type="entry name" value="AsnC-type_HTH_dom"/>
</dbReference>
<dbReference type="OrthoDB" id="9809462at2"/>
<dbReference type="RefSeq" id="WP_121897915.1">
    <property type="nucleotide sequence ID" value="NZ_RCNT01000004.1"/>
</dbReference>
<dbReference type="Gene3D" id="3.30.70.920">
    <property type="match status" value="1"/>
</dbReference>
<keyword evidence="2" id="KW-0238">DNA-binding</keyword>
<dbReference type="Pfam" id="PF13404">
    <property type="entry name" value="HTH_AsnC-type"/>
    <property type="match status" value="1"/>
</dbReference>
<keyword evidence="1" id="KW-0805">Transcription regulation</keyword>
<dbReference type="PROSITE" id="PS00519">
    <property type="entry name" value="HTH_ASNC_1"/>
    <property type="match status" value="1"/>
</dbReference>
<dbReference type="GO" id="GO:0005829">
    <property type="term" value="C:cytosol"/>
    <property type="evidence" value="ECO:0007669"/>
    <property type="project" value="TreeGrafter"/>
</dbReference>
<dbReference type="GO" id="GO:0043200">
    <property type="term" value="P:response to amino acid"/>
    <property type="evidence" value="ECO:0007669"/>
    <property type="project" value="TreeGrafter"/>
</dbReference>
<dbReference type="PANTHER" id="PTHR30154:SF34">
    <property type="entry name" value="TRANSCRIPTIONAL REGULATOR AZLB"/>
    <property type="match status" value="1"/>
</dbReference>
<dbReference type="InterPro" id="IPR019885">
    <property type="entry name" value="Tscrpt_reg_HTH_AsnC-type_CS"/>
</dbReference>
<dbReference type="InterPro" id="IPR011008">
    <property type="entry name" value="Dimeric_a/b-barrel"/>
</dbReference>
<dbReference type="InterPro" id="IPR019887">
    <property type="entry name" value="Tscrpt_reg_AsnC/Lrp_C"/>
</dbReference>
<keyword evidence="3" id="KW-0804">Transcription</keyword>
<dbReference type="EMBL" id="RCNT01000004">
    <property type="protein sequence ID" value="RMA42435.1"/>
    <property type="molecule type" value="Genomic_DNA"/>
</dbReference>
<dbReference type="GO" id="GO:0043565">
    <property type="term" value="F:sequence-specific DNA binding"/>
    <property type="evidence" value="ECO:0007669"/>
    <property type="project" value="InterPro"/>
</dbReference>
<dbReference type="Gene3D" id="1.10.10.10">
    <property type="entry name" value="Winged helix-like DNA-binding domain superfamily/Winged helix DNA-binding domain"/>
    <property type="match status" value="1"/>
</dbReference>
<protein>
    <submittedName>
        <fullName evidence="5">Lrp/AsnC family transcriptional regulator</fullName>
    </submittedName>
</protein>
<dbReference type="SMART" id="SM00344">
    <property type="entry name" value="HTH_ASNC"/>
    <property type="match status" value="1"/>
</dbReference>